<comment type="caution">
    <text evidence="3">The sequence shown here is derived from an EMBL/GenBank/DDBJ whole genome shotgun (WGS) entry which is preliminary data.</text>
</comment>
<sequence length="236" mass="26607">MLKLLVLVFVHLAIAGPLSFGRSRRKYFYRLDTRPPHIIQGCKGFVCPDPNWKGRPEGYGFLHDFHDDPFGDIYFSDYSALQDAKKEMRQETWVYKVDVTDIAAPAESKTMDAPATVGGFRSVWQAPYTRITGWWDVKLGRREKWIPNRRYSKAVPTERPWHYAVDADGISVKGTWIGKTAPKQPSQLSSPGISRDSEATKKAFWIPGLHPDQSDKYGSIYGTGQPGSPGSPDTKN</sequence>
<name>A0ABQ8NUI3_PYRGI</name>
<feature type="region of interest" description="Disordered" evidence="1">
    <location>
        <begin position="178"/>
        <end position="236"/>
    </location>
</feature>
<gene>
    <name evidence="3" type="ORF">MCOR33_002371</name>
</gene>
<feature type="chain" id="PRO_5046379603" evidence="2">
    <location>
        <begin position="16"/>
        <end position="236"/>
    </location>
</feature>
<evidence type="ECO:0000256" key="2">
    <source>
        <dbReference type="SAM" id="SignalP"/>
    </source>
</evidence>
<feature type="signal peptide" evidence="2">
    <location>
        <begin position="1"/>
        <end position="15"/>
    </location>
</feature>
<evidence type="ECO:0000256" key="1">
    <source>
        <dbReference type="SAM" id="MobiDB-lite"/>
    </source>
</evidence>
<proteinExistence type="predicted"/>
<dbReference type="Gene3D" id="3.90.210.10">
    <property type="entry name" value="Heat-Labile Enterotoxin, subunit A"/>
    <property type="match status" value="1"/>
</dbReference>
<feature type="compositionally biased region" description="Polar residues" evidence="1">
    <location>
        <begin position="183"/>
        <end position="192"/>
    </location>
</feature>
<dbReference type="Proteomes" id="UP001059893">
    <property type="component" value="Unassembled WGS sequence"/>
</dbReference>
<dbReference type="SUPFAM" id="SSF56399">
    <property type="entry name" value="ADP-ribosylation"/>
    <property type="match status" value="1"/>
</dbReference>
<organism evidence="3 4">
    <name type="scientific">Pyricularia grisea</name>
    <name type="common">Crabgrass-specific blast fungus</name>
    <name type="synonym">Magnaporthe grisea</name>
    <dbReference type="NCBI Taxonomy" id="148305"/>
    <lineage>
        <taxon>Eukaryota</taxon>
        <taxon>Fungi</taxon>
        <taxon>Dikarya</taxon>
        <taxon>Ascomycota</taxon>
        <taxon>Pezizomycotina</taxon>
        <taxon>Sordariomycetes</taxon>
        <taxon>Sordariomycetidae</taxon>
        <taxon>Magnaporthales</taxon>
        <taxon>Pyriculariaceae</taxon>
        <taxon>Pyricularia</taxon>
    </lineage>
</organism>
<dbReference type="EMBL" id="JABSND010000026">
    <property type="protein sequence ID" value="KAI6302342.1"/>
    <property type="molecule type" value="Genomic_DNA"/>
</dbReference>
<keyword evidence="4" id="KW-1185">Reference proteome</keyword>
<protein>
    <submittedName>
        <fullName evidence="3">Uncharacterized protein</fullName>
    </submittedName>
</protein>
<evidence type="ECO:0000313" key="3">
    <source>
        <dbReference type="EMBL" id="KAI6302342.1"/>
    </source>
</evidence>
<accession>A0ABQ8NUI3</accession>
<feature type="compositionally biased region" description="Polar residues" evidence="1">
    <location>
        <begin position="226"/>
        <end position="236"/>
    </location>
</feature>
<reference evidence="3" key="1">
    <citation type="submission" date="2021-01" db="EMBL/GenBank/DDBJ databases">
        <title>Deciphering the adaptive evolutionary patterns associated with biogeogrpahic diversity in the finger millet blast pathogen Magnaporthe oryzae in Eastern Africa.</title>
        <authorList>
            <person name="Onyema G."/>
            <person name="Shittu T.A."/>
            <person name="Dodsworth S."/>
            <person name="Devilliers S."/>
            <person name="Muthumeenakshi S."/>
            <person name="Sreenivasaprasad S."/>
        </authorList>
    </citation>
    <scope>NUCLEOTIDE SEQUENCE</scope>
    <source>
        <strain evidence="3">D15/s37</strain>
    </source>
</reference>
<evidence type="ECO:0000313" key="4">
    <source>
        <dbReference type="Proteomes" id="UP001059893"/>
    </source>
</evidence>
<keyword evidence="2" id="KW-0732">Signal</keyword>